<dbReference type="RefSeq" id="WP_023163528.1">
    <property type="nucleotide sequence ID" value="NC_022592.1"/>
</dbReference>
<protein>
    <submittedName>
        <fullName evidence="2">MarR family transcriptional regulator</fullName>
    </submittedName>
</protein>
<dbReference type="PANTHER" id="PTHR33164:SF99">
    <property type="entry name" value="MARR FAMILY REGULATORY PROTEIN"/>
    <property type="match status" value="1"/>
</dbReference>
<dbReference type="PANTHER" id="PTHR33164">
    <property type="entry name" value="TRANSCRIPTIONAL REGULATOR, MARR FAMILY"/>
    <property type="match status" value="1"/>
</dbReference>
<evidence type="ECO:0000313" key="3">
    <source>
        <dbReference type="Proteomes" id="UP000017590"/>
    </source>
</evidence>
<dbReference type="InterPro" id="IPR036390">
    <property type="entry name" value="WH_DNA-bd_sf"/>
</dbReference>
<dbReference type="InterPro" id="IPR036388">
    <property type="entry name" value="WH-like_DNA-bd_sf"/>
</dbReference>
<dbReference type="SMART" id="SM00347">
    <property type="entry name" value="HTH_MARR"/>
    <property type="match status" value="1"/>
</dbReference>
<evidence type="ECO:0000259" key="1">
    <source>
        <dbReference type="PROSITE" id="PS50995"/>
    </source>
</evidence>
<gene>
    <name evidence="2" type="ORF">CAETHG_4023</name>
</gene>
<dbReference type="InterPro" id="IPR039422">
    <property type="entry name" value="MarR/SlyA-like"/>
</dbReference>
<dbReference type="EMBL" id="CP006763">
    <property type="protein sequence ID" value="AGY78224.1"/>
    <property type="molecule type" value="Genomic_DNA"/>
</dbReference>
<dbReference type="SUPFAM" id="SSF46785">
    <property type="entry name" value="Winged helix' DNA-binding domain"/>
    <property type="match status" value="1"/>
</dbReference>
<name>A0ABN4BKE0_9CLOT</name>
<organism evidence="2 3">
    <name type="scientific">Clostridium autoethanogenum DSM 10061</name>
    <dbReference type="NCBI Taxonomy" id="1341692"/>
    <lineage>
        <taxon>Bacteria</taxon>
        <taxon>Bacillati</taxon>
        <taxon>Bacillota</taxon>
        <taxon>Clostridia</taxon>
        <taxon>Eubacteriales</taxon>
        <taxon>Clostridiaceae</taxon>
        <taxon>Clostridium</taxon>
    </lineage>
</organism>
<dbReference type="Gene3D" id="1.10.10.10">
    <property type="entry name" value="Winged helix-like DNA-binding domain superfamily/Winged helix DNA-binding domain"/>
    <property type="match status" value="1"/>
</dbReference>
<dbReference type="CDD" id="cd00090">
    <property type="entry name" value="HTH_ARSR"/>
    <property type="match status" value="1"/>
</dbReference>
<dbReference type="Proteomes" id="UP000017590">
    <property type="component" value="Chromosome"/>
</dbReference>
<proteinExistence type="predicted"/>
<dbReference type="PRINTS" id="PR00598">
    <property type="entry name" value="HTHMARR"/>
</dbReference>
<feature type="domain" description="HTH marR-type" evidence="1">
    <location>
        <begin position="6"/>
        <end position="138"/>
    </location>
</feature>
<accession>A0ABN4BKE0</accession>
<dbReference type="Pfam" id="PF01047">
    <property type="entry name" value="MarR"/>
    <property type="match status" value="1"/>
</dbReference>
<keyword evidence="3" id="KW-1185">Reference proteome</keyword>
<dbReference type="PROSITE" id="PS50995">
    <property type="entry name" value="HTH_MARR_2"/>
    <property type="match status" value="1"/>
</dbReference>
<evidence type="ECO:0000313" key="2">
    <source>
        <dbReference type="EMBL" id="AGY78224.1"/>
    </source>
</evidence>
<dbReference type="InterPro" id="IPR011991">
    <property type="entry name" value="ArsR-like_HTH"/>
</dbReference>
<reference evidence="3" key="1">
    <citation type="journal article" date="2014" name="Biotechnol. Biofuels">
        <title>Comparison of single-molecule sequencing and hybrid approaches for finishing the genome of Clostridium autoethanogenum and analysis of CRISPR systems in industrial relevant Clostridia.</title>
        <authorList>
            <person name="Brown S.D."/>
            <person name="Nagaraju S."/>
            <person name="Utturkar S."/>
            <person name="De Tissera S."/>
            <person name="Segovia S."/>
            <person name="Mitchell W."/>
            <person name="Land M.L."/>
            <person name="Dassanayake A."/>
            <person name="Kopke M."/>
        </authorList>
    </citation>
    <scope>NUCLEOTIDE SEQUENCE [LARGE SCALE GENOMIC DNA]</scope>
    <source>
        <strain evidence="3">DSM 10061</strain>
    </source>
</reference>
<dbReference type="InterPro" id="IPR000835">
    <property type="entry name" value="HTH_MarR-typ"/>
</dbReference>
<sequence length="144" mass="16718">MDDNKSIVIMREMKTILCSLKKNMKNSFNNFNLTAPQGMLIEILRRYGEMKISDLSKKMGLSNSTVSGIVDRLEKQDLIKRTRSDEDRRVVYVNVTDKFKNGFQENFKKVEQEFEDIMSKASPEEIDSILNGLNILKNLFSKKE</sequence>